<keyword evidence="5 7" id="KW-1133">Transmembrane helix</keyword>
<dbReference type="GO" id="GO:0006465">
    <property type="term" value="P:signal peptide processing"/>
    <property type="evidence" value="ECO:0007669"/>
    <property type="project" value="TreeGrafter"/>
</dbReference>
<feature type="domain" description="Peptidase S54 rhomboid" evidence="8">
    <location>
        <begin position="331"/>
        <end position="423"/>
    </location>
</feature>
<comment type="subcellular location">
    <subcellularLocation>
        <location evidence="1">Membrane</location>
        <topology evidence="1">Multi-pass membrane protein</topology>
    </subcellularLocation>
</comment>
<accession>A0A060SBB2</accession>
<evidence type="ECO:0000313" key="9">
    <source>
        <dbReference type="EMBL" id="CDO69673.1"/>
    </source>
</evidence>
<evidence type="ECO:0000259" key="8">
    <source>
        <dbReference type="Pfam" id="PF01694"/>
    </source>
</evidence>
<comment type="similarity">
    <text evidence="2">Belongs to the peptidase S54 family.</text>
</comment>
<dbReference type="AlphaFoldDB" id="A0A060SBB2"/>
<evidence type="ECO:0000256" key="1">
    <source>
        <dbReference type="ARBA" id="ARBA00004141"/>
    </source>
</evidence>
<evidence type="ECO:0000256" key="3">
    <source>
        <dbReference type="ARBA" id="ARBA00022692"/>
    </source>
</evidence>
<feature type="transmembrane region" description="Helical" evidence="7">
    <location>
        <begin position="266"/>
        <end position="290"/>
    </location>
</feature>
<dbReference type="SUPFAM" id="SSF144091">
    <property type="entry name" value="Rhomboid-like"/>
    <property type="match status" value="1"/>
</dbReference>
<evidence type="ECO:0000256" key="5">
    <source>
        <dbReference type="ARBA" id="ARBA00022989"/>
    </source>
</evidence>
<feature type="transmembrane region" description="Helical" evidence="7">
    <location>
        <begin position="408"/>
        <end position="429"/>
    </location>
</feature>
<keyword evidence="4" id="KW-0378">Hydrolase</keyword>
<dbReference type="Gene3D" id="1.20.1540.10">
    <property type="entry name" value="Rhomboid-like"/>
    <property type="match status" value="1"/>
</dbReference>
<proteinExistence type="inferred from homology"/>
<name>A0A060SBB2_PYCCI</name>
<evidence type="ECO:0000313" key="10">
    <source>
        <dbReference type="Proteomes" id="UP000029665"/>
    </source>
</evidence>
<keyword evidence="10" id="KW-1185">Reference proteome</keyword>
<gene>
    <name evidence="9" type="ORF">BN946_scf184851.g61</name>
</gene>
<dbReference type="GO" id="GO:0016020">
    <property type="term" value="C:membrane"/>
    <property type="evidence" value="ECO:0007669"/>
    <property type="project" value="UniProtKB-SubCell"/>
</dbReference>
<sequence>MLWTLRPLRLWSLPCRPPPHRPFSFTSSRRLPNVLAESIPKPPSFREEVAKAKKLPSFTDAVRNVPIQNQVLFVVAGSAGALVLGAHLTNYELFKWWTFIASSPQDHGAHVNRPPTTEELARAKYYAFGRRLQGTLASMKSSMEQFPETLKAMVIWSYVQVFQPILNASEGKRMCWAIGALNCAIWVAWRVPRWNALMTRSFTHNPLSGKSYTLFTSMFSHENIFHLGFNCLALASFGAAASQQLMIRYRKVEEERGILSEPTPKWHLLALFISAGLFSGLVSHVAYARWRYPRVIAQLRSAGTSSSTLRAGSSAASSSAPSASGAASSTAKTAVSHVVREAKEGTGSLGSSGAIYALFAITALGFPDAEITFVIPPWIPVNIQTGFGALVAIDLLGALRGWRMFDHFAHLGGALFGVFWYYCGAQIWYELRSWDLPVAYFLHGDKLKAVRKPPAVTA</sequence>
<comment type="caution">
    <text evidence="9">The sequence shown here is derived from an EMBL/GenBank/DDBJ whole genome shotgun (WGS) entry which is preliminary data.</text>
</comment>
<dbReference type="PANTHER" id="PTHR43731:SF14">
    <property type="entry name" value="PRESENILIN-ASSOCIATED RHOMBOID-LIKE PROTEIN, MITOCHONDRIAL"/>
    <property type="match status" value="1"/>
</dbReference>
<dbReference type="EMBL" id="CCBP010000052">
    <property type="protein sequence ID" value="CDO69673.1"/>
    <property type="molecule type" value="Genomic_DNA"/>
</dbReference>
<dbReference type="HOGENOM" id="CLU_034022_1_0_1"/>
<protein>
    <recommendedName>
        <fullName evidence="8">Peptidase S54 rhomboid domain-containing protein</fullName>
    </recommendedName>
</protein>
<dbReference type="InterPro" id="IPR022764">
    <property type="entry name" value="Peptidase_S54_rhomboid_dom"/>
</dbReference>
<evidence type="ECO:0000256" key="7">
    <source>
        <dbReference type="SAM" id="Phobius"/>
    </source>
</evidence>
<organism evidence="9 10">
    <name type="scientific">Pycnoporus cinnabarinus</name>
    <name type="common">Cinnabar-red polypore</name>
    <name type="synonym">Trametes cinnabarina</name>
    <dbReference type="NCBI Taxonomy" id="5643"/>
    <lineage>
        <taxon>Eukaryota</taxon>
        <taxon>Fungi</taxon>
        <taxon>Dikarya</taxon>
        <taxon>Basidiomycota</taxon>
        <taxon>Agaricomycotina</taxon>
        <taxon>Agaricomycetes</taxon>
        <taxon>Polyporales</taxon>
        <taxon>Polyporaceae</taxon>
        <taxon>Trametes</taxon>
    </lineage>
</organism>
<evidence type="ECO:0000256" key="2">
    <source>
        <dbReference type="ARBA" id="ARBA00009045"/>
    </source>
</evidence>
<feature type="transmembrane region" description="Helical" evidence="7">
    <location>
        <begin position="378"/>
        <end position="396"/>
    </location>
</feature>
<feature type="transmembrane region" description="Helical" evidence="7">
    <location>
        <begin position="349"/>
        <end position="366"/>
    </location>
</feature>
<dbReference type="PANTHER" id="PTHR43731">
    <property type="entry name" value="RHOMBOID PROTEASE"/>
    <property type="match status" value="1"/>
</dbReference>
<keyword evidence="6 7" id="KW-0472">Membrane</keyword>
<feature type="domain" description="Peptidase S54 rhomboid" evidence="8">
    <location>
        <begin position="210"/>
        <end position="289"/>
    </location>
</feature>
<evidence type="ECO:0000256" key="6">
    <source>
        <dbReference type="ARBA" id="ARBA00023136"/>
    </source>
</evidence>
<dbReference type="InterPro" id="IPR035952">
    <property type="entry name" value="Rhomboid-like_sf"/>
</dbReference>
<keyword evidence="3 7" id="KW-0812">Transmembrane</keyword>
<dbReference type="OMA" id="RSFMHHP"/>
<dbReference type="Pfam" id="PF01694">
    <property type="entry name" value="Rhomboid"/>
    <property type="match status" value="2"/>
</dbReference>
<evidence type="ECO:0000256" key="4">
    <source>
        <dbReference type="ARBA" id="ARBA00022801"/>
    </source>
</evidence>
<dbReference type="InterPro" id="IPR050925">
    <property type="entry name" value="Rhomboid_protease_S54"/>
</dbReference>
<dbReference type="GO" id="GO:0004252">
    <property type="term" value="F:serine-type endopeptidase activity"/>
    <property type="evidence" value="ECO:0007669"/>
    <property type="project" value="InterPro"/>
</dbReference>
<dbReference type="Proteomes" id="UP000029665">
    <property type="component" value="Unassembled WGS sequence"/>
</dbReference>
<dbReference type="STRING" id="5643.A0A060SBB2"/>
<dbReference type="OrthoDB" id="10260614at2759"/>
<reference evidence="9" key="1">
    <citation type="submission" date="2014-01" db="EMBL/GenBank/DDBJ databases">
        <title>The genome of the white-rot fungus Pycnoporus cinnabarinus: a basidiomycete model with a versatile arsenal for lignocellulosic biomass breakdown.</title>
        <authorList>
            <person name="Levasseur A."/>
            <person name="Lomascolo A."/>
            <person name="Ruiz-Duenas F.J."/>
            <person name="Uzan E."/>
            <person name="Piumi F."/>
            <person name="Kues U."/>
            <person name="Ram A.F.J."/>
            <person name="Murat C."/>
            <person name="Haon M."/>
            <person name="Benoit I."/>
            <person name="Arfi Y."/>
            <person name="Chevret D."/>
            <person name="Drula E."/>
            <person name="Kwon M.J."/>
            <person name="Gouret P."/>
            <person name="Lesage-Meessen L."/>
            <person name="Lombard V."/>
            <person name="Mariette J."/>
            <person name="Noirot C."/>
            <person name="Park J."/>
            <person name="Patyshakuliyeva A."/>
            <person name="Wieneger R.A.B."/>
            <person name="Wosten H.A.B."/>
            <person name="Martin F."/>
            <person name="Coutinho P.M."/>
            <person name="de Vries R."/>
            <person name="Martinez A.T."/>
            <person name="Klopp C."/>
            <person name="Pontarotti P."/>
            <person name="Henrissat B."/>
            <person name="Record E."/>
        </authorList>
    </citation>
    <scope>NUCLEOTIDE SEQUENCE [LARGE SCALE GENOMIC DNA]</scope>
    <source>
        <strain evidence="9">BRFM137</strain>
    </source>
</reference>